<evidence type="ECO:0000313" key="12">
    <source>
        <dbReference type="EMBL" id="HJD97132.1"/>
    </source>
</evidence>
<dbReference type="SUPFAM" id="SSF161093">
    <property type="entry name" value="MgtE membrane domain-like"/>
    <property type="match status" value="1"/>
</dbReference>
<dbReference type="InterPro" id="IPR038076">
    <property type="entry name" value="MgtE_N_sf"/>
</dbReference>
<comment type="subunit">
    <text evidence="9">Homodimer.</text>
</comment>
<feature type="domain" description="CBS" evidence="11">
    <location>
        <begin position="314"/>
        <end position="371"/>
    </location>
</feature>
<dbReference type="PROSITE" id="PS51371">
    <property type="entry name" value="CBS"/>
    <property type="match status" value="2"/>
</dbReference>
<dbReference type="Proteomes" id="UP000698963">
    <property type="component" value="Unassembled WGS sequence"/>
</dbReference>
<keyword evidence="8" id="KW-0129">CBS domain</keyword>
<keyword evidence="6 9" id="KW-1133">Transmembrane helix</keyword>
<evidence type="ECO:0000256" key="1">
    <source>
        <dbReference type="ARBA" id="ARBA00004141"/>
    </source>
</evidence>
<dbReference type="RefSeq" id="WP_304122008.1">
    <property type="nucleotide sequence ID" value="NZ_DYZA01000110.1"/>
</dbReference>
<dbReference type="InterPro" id="IPR036739">
    <property type="entry name" value="SLC41_membr_dom_sf"/>
</dbReference>
<keyword evidence="9" id="KW-0479">Metal-binding</keyword>
<feature type="compositionally biased region" description="Basic and acidic residues" evidence="10">
    <location>
        <begin position="1"/>
        <end position="12"/>
    </location>
</feature>
<proteinExistence type="inferred from homology"/>
<dbReference type="CDD" id="cd04606">
    <property type="entry name" value="CBS_pair_Mg_transporter"/>
    <property type="match status" value="1"/>
</dbReference>
<dbReference type="SUPFAM" id="SSF158791">
    <property type="entry name" value="MgtE N-terminal domain-like"/>
    <property type="match status" value="1"/>
</dbReference>
<dbReference type="Pfam" id="PF01769">
    <property type="entry name" value="MgtE"/>
    <property type="match status" value="1"/>
</dbReference>
<feature type="transmembrane region" description="Helical" evidence="9">
    <location>
        <begin position="536"/>
        <end position="559"/>
    </location>
</feature>
<dbReference type="InterPro" id="IPR006669">
    <property type="entry name" value="MgtE_transporter"/>
</dbReference>
<feature type="compositionally biased region" description="Basic and acidic residues" evidence="10">
    <location>
        <begin position="66"/>
        <end position="83"/>
    </location>
</feature>
<feature type="transmembrane region" description="Helical" evidence="9">
    <location>
        <begin position="397"/>
        <end position="417"/>
    </location>
</feature>
<feature type="compositionally biased region" description="Low complexity" evidence="10">
    <location>
        <begin position="46"/>
        <end position="63"/>
    </location>
</feature>
<evidence type="ECO:0000256" key="10">
    <source>
        <dbReference type="SAM" id="MobiDB-lite"/>
    </source>
</evidence>
<dbReference type="SMART" id="SM00924">
    <property type="entry name" value="MgtE_N"/>
    <property type="match status" value="1"/>
</dbReference>
<dbReference type="SUPFAM" id="SSF54631">
    <property type="entry name" value="CBS-domain pair"/>
    <property type="match status" value="1"/>
</dbReference>
<feature type="region of interest" description="Disordered" evidence="10">
    <location>
        <begin position="1"/>
        <end position="118"/>
    </location>
</feature>
<dbReference type="Gene3D" id="1.25.60.10">
    <property type="entry name" value="MgtE N-terminal domain-like"/>
    <property type="match status" value="1"/>
</dbReference>
<evidence type="ECO:0000256" key="5">
    <source>
        <dbReference type="ARBA" id="ARBA00022842"/>
    </source>
</evidence>
<comment type="caution">
    <text evidence="12">The sequence shown here is derived from an EMBL/GenBank/DDBJ whole genome shotgun (WGS) entry which is preliminary data.</text>
</comment>
<dbReference type="Pfam" id="PF00571">
    <property type="entry name" value="CBS"/>
    <property type="match status" value="2"/>
</dbReference>
<keyword evidence="9" id="KW-1003">Cell membrane</keyword>
<dbReference type="AlphaFoldDB" id="A0A921AWI9"/>
<accession>A0A921AWI9</accession>
<evidence type="ECO:0000256" key="4">
    <source>
        <dbReference type="ARBA" id="ARBA00022692"/>
    </source>
</evidence>
<dbReference type="PANTHER" id="PTHR43773">
    <property type="entry name" value="MAGNESIUM TRANSPORTER MGTE"/>
    <property type="match status" value="1"/>
</dbReference>
<evidence type="ECO:0000256" key="2">
    <source>
        <dbReference type="ARBA" id="ARBA00009749"/>
    </source>
</evidence>
<feature type="domain" description="CBS" evidence="11">
    <location>
        <begin position="250"/>
        <end position="313"/>
    </location>
</feature>
<comment type="similarity">
    <text evidence="2 9">Belongs to the SLC41A transporter family.</text>
</comment>
<dbReference type="NCBIfam" id="TIGR00400">
    <property type="entry name" value="mgtE"/>
    <property type="match status" value="1"/>
</dbReference>
<organism evidence="12 13">
    <name type="scientific">Mailhella massiliensis</name>
    <dbReference type="NCBI Taxonomy" id="1903261"/>
    <lineage>
        <taxon>Bacteria</taxon>
        <taxon>Pseudomonadati</taxon>
        <taxon>Thermodesulfobacteriota</taxon>
        <taxon>Desulfovibrionia</taxon>
        <taxon>Desulfovibrionales</taxon>
        <taxon>Desulfovibrionaceae</taxon>
        <taxon>Mailhella</taxon>
    </lineage>
</organism>
<evidence type="ECO:0000256" key="9">
    <source>
        <dbReference type="RuleBase" id="RU362011"/>
    </source>
</evidence>
<reference evidence="12" key="2">
    <citation type="submission" date="2021-09" db="EMBL/GenBank/DDBJ databases">
        <authorList>
            <person name="Gilroy R."/>
        </authorList>
    </citation>
    <scope>NUCLEOTIDE SEQUENCE</scope>
    <source>
        <strain evidence="12">ChiGjej2B2-19336</strain>
    </source>
</reference>
<dbReference type="PANTHER" id="PTHR43773:SF1">
    <property type="entry name" value="MAGNESIUM TRANSPORTER MGTE"/>
    <property type="match status" value="1"/>
</dbReference>
<evidence type="ECO:0000256" key="6">
    <source>
        <dbReference type="ARBA" id="ARBA00022989"/>
    </source>
</evidence>
<comment type="caution">
    <text evidence="9">Lacks conserved residue(s) required for the propagation of feature annotation.</text>
</comment>
<reference evidence="12" key="1">
    <citation type="journal article" date="2021" name="PeerJ">
        <title>Extensive microbial diversity within the chicken gut microbiome revealed by metagenomics and culture.</title>
        <authorList>
            <person name="Gilroy R."/>
            <person name="Ravi A."/>
            <person name="Getino M."/>
            <person name="Pursley I."/>
            <person name="Horton D.L."/>
            <person name="Alikhan N.F."/>
            <person name="Baker D."/>
            <person name="Gharbi K."/>
            <person name="Hall N."/>
            <person name="Watson M."/>
            <person name="Adriaenssens E.M."/>
            <person name="Foster-Nyarko E."/>
            <person name="Jarju S."/>
            <person name="Secka A."/>
            <person name="Antonio M."/>
            <person name="Oren A."/>
            <person name="Chaudhuri R.R."/>
            <person name="La Ragione R."/>
            <person name="Hildebrand F."/>
            <person name="Pallen M.J."/>
        </authorList>
    </citation>
    <scope>NUCLEOTIDE SEQUENCE</scope>
    <source>
        <strain evidence="12">ChiGjej2B2-19336</strain>
    </source>
</reference>
<dbReference type="EMBL" id="DYZA01000110">
    <property type="protein sequence ID" value="HJD97132.1"/>
    <property type="molecule type" value="Genomic_DNA"/>
</dbReference>
<dbReference type="GO" id="GO:0015095">
    <property type="term" value="F:magnesium ion transmembrane transporter activity"/>
    <property type="evidence" value="ECO:0007669"/>
    <property type="project" value="UniProtKB-UniRule"/>
</dbReference>
<sequence>MSKKTQSERENAPDSPMLQAPENRPLSARENAAEAPSSSGASDLTAVPVASGSPAEAPGASSVKDSLPEQERSLAQRREEERAAAFYASAPRKASSPEEEKPAPGAEATAGEEEGEDLSLYETSAREAGLELCGSDIESDDFVHPADRAEHLEQLPLNKQLCVLTHLSTEEAAEALAELDEEVAGDVLENMDADDAARLIAEMDPDDAVDILDEVEEGHRDILLSNLPADDAEELRMLLSFDPDTAAGVMNTDIITVSVNSTVDEAILLIRSELEEKEMPYYVYVVDSQETLEGVISLRDLMLARPGTMLADLVNRQDVISVQFDTDKAEVARLLGHYNFLCLPVVDRDDHLMGVVTHDDVLDIIQDEASSDMLGMVGAGQDENVDTPWTRSIRIRLPWLVINMFTSSLSAFIVSLFEGSIAQMALLAVLMPMVANQAGNTGQQALAVMIRQLATESFDARRSWGAVFRESKIGLGTGIFMAALAYAGVMAISGNGKLASVMGVALLLDMLLGAVAGGAIPLVLRALGRDPAQASSIFLTALTDSGGFFIFLGLATAFLL</sequence>
<dbReference type="GO" id="GO:0046872">
    <property type="term" value="F:metal ion binding"/>
    <property type="evidence" value="ECO:0007669"/>
    <property type="project" value="UniProtKB-KW"/>
</dbReference>
<dbReference type="SMART" id="SM00116">
    <property type="entry name" value="CBS"/>
    <property type="match status" value="2"/>
</dbReference>
<evidence type="ECO:0000259" key="11">
    <source>
        <dbReference type="PROSITE" id="PS51371"/>
    </source>
</evidence>
<dbReference type="InterPro" id="IPR006667">
    <property type="entry name" value="SLC41_membr_dom"/>
</dbReference>
<evidence type="ECO:0000256" key="3">
    <source>
        <dbReference type="ARBA" id="ARBA00022448"/>
    </source>
</evidence>
<dbReference type="GO" id="GO:0005886">
    <property type="term" value="C:plasma membrane"/>
    <property type="evidence" value="ECO:0007669"/>
    <property type="project" value="UniProtKB-SubCell"/>
</dbReference>
<dbReference type="Gene3D" id="3.10.580.10">
    <property type="entry name" value="CBS-domain"/>
    <property type="match status" value="1"/>
</dbReference>
<dbReference type="Gene3D" id="1.10.357.20">
    <property type="entry name" value="SLC41 divalent cation transporters, integral membrane domain"/>
    <property type="match status" value="1"/>
</dbReference>
<dbReference type="InterPro" id="IPR006668">
    <property type="entry name" value="Mg_transptr_MgtE_intracell_dom"/>
</dbReference>
<evidence type="ECO:0000313" key="13">
    <source>
        <dbReference type="Proteomes" id="UP000698963"/>
    </source>
</evidence>
<keyword evidence="5 9" id="KW-0460">Magnesium</keyword>
<dbReference type="InterPro" id="IPR046342">
    <property type="entry name" value="CBS_dom_sf"/>
</dbReference>
<protein>
    <recommendedName>
        <fullName evidence="9">Magnesium transporter MgtE</fullName>
    </recommendedName>
</protein>
<keyword evidence="7 9" id="KW-0472">Membrane</keyword>
<feature type="transmembrane region" description="Helical" evidence="9">
    <location>
        <begin position="498"/>
        <end position="524"/>
    </location>
</feature>
<keyword evidence="4 9" id="KW-0812">Transmembrane</keyword>
<gene>
    <name evidence="12" type="primary">mgtE</name>
    <name evidence="12" type="ORF">K8W16_05765</name>
</gene>
<name>A0A921AWI9_9BACT</name>
<evidence type="ECO:0000256" key="7">
    <source>
        <dbReference type="ARBA" id="ARBA00023136"/>
    </source>
</evidence>
<dbReference type="Pfam" id="PF03448">
    <property type="entry name" value="MgtE_N"/>
    <property type="match status" value="1"/>
</dbReference>
<dbReference type="InterPro" id="IPR000644">
    <property type="entry name" value="CBS_dom"/>
</dbReference>
<evidence type="ECO:0000256" key="8">
    <source>
        <dbReference type="PROSITE-ProRule" id="PRU00703"/>
    </source>
</evidence>
<feature type="transmembrane region" description="Helical" evidence="9">
    <location>
        <begin position="473"/>
        <end position="492"/>
    </location>
</feature>
<comment type="function">
    <text evidence="9">Acts as a magnesium transporter.</text>
</comment>
<keyword evidence="3 9" id="KW-0813">Transport</keyword>
<comment type="subcellular location">
    <subcellularLocation>
        <location evidence="9">Cell membrane</location>
        <topology evidence="9">Multi-pass membrane protein</topology>
    </subcellularLocation>
    <subcellularLocation>
        <location evidence="1">Membrane</location>
        <topology evidence="1">Multi-pass membrane protein</topology>
    </subcellularLocation>
</comment>
<feature type="compositionally biased region" description="Low complexity" evidence="10">
    <location>
        <begin position="84"/>
        <end position="94"/>
    </location>
</feature>